<dbReference type="PROSITE" id="PS50943">
    <property type="entry name" value="HTH_CROC1"/>
    <property type="match status" value="1"/>
</dbReference>
<name>A0A9E4K4N3_9GAMM</name>
<evidence type="ECO:0000256" key="1">
    <source>
        <dbReference type="ARBA" id="ARBA00007227"/>
    </source>
</evidence>
<dbReference type="PANTHER" id="PTHR43236">
    <property type="entry name" value="ANTITOXIN HIGA1"/>
    <property type="match status" value="1"/>
</dbReference>
<evidence type="ECO:0000313" key="3">
    <source>
        <dbReference type="EMBL" id="MCG7939612.1"/>
    </source>
</evidence>
<evidence type="ECO:0000313" key="4">
    <source>
        <dbReference type="Proteomes" id="UP000886687"/>
    </source>
</evidence>
<accession>A0A9E4K4N3</accession>
<feature type="domain" description="HTH cro/C1-type" evidence="2">
    <location>
        <begin position="35"/>
        <end position="61"/>
    </location>
</feature>
<evidence type="ECO:0000259" key="2">
    <source>
        <dbReference type="PROSITE" id="PS50943"/>
    </source>
</evidence>
<proteinExistence type="inferred from homology"/>
<dbReference type="Proteomes" id="UP000886687">
    <property type="component" value="Unassembled WGS sequence"/>
</dbReference>
<gene>
    <name evidence="3" type="ORF">JAZ04_12275</name>
</gene>
<dbReference type="InterPro" id="IPR010982">
    <property type="entry name" value="Lambda_DNA-bd_dom_sf"/>
</dbReference>
<comment type="caution">
    <text evidence="3">The sequence shown here is derived from an EMBL/GenBank/DDBJ whole genome shotgun (WGS) entry which is preliminary data.</text>
</comment>
<dbReference type="Pfam" id="PF06114">
    <property type="entry name" value="Peptidase_M78"/>
    <property type="match status" value="1"/>
</dbReference>
<dbReference type="InterPro" id="IPR010359">
    <property type="entry name" value="IrrE_HExxH"/>
</dbReference>
<dbReference type="Gene3D" id="1.10.10.2910">
    <property type="match status" value="1"/>
</dbReference>
<dbReference type="AlphaFoldDB" id="A0A9E4K4N3"/>
<protein>
    <submittedName>
        <fullName evidence="3">ImmA/IrrE family metallo-endopeptidase</fullName>
    </submittedName>
</protein>
<organism evidence="3 4">
    <name type="scientific">Candidatus Thiodiazotropha lotti</name>
    <dbReference type="NCBI Taxonomy" id="2792787"/>
    <lineage>
        <taxon>Bacteria</taxon>
        <taxon>Pseudomonadati</taxon>
        <taxon>Pseudomonadota</taxon>
        <taxon>Gammaproteobacteria</taxon>
        <taxon>Chromatiales</taxon>
        <taxon>Sedimenticolaceae</taxon>
        <taxon>Candidatus Thiodiazotropha</taxon>
    </lineage>
</organism>
<dbReference type="SUPFAM" id="SSF47413">
    <property type="entry name" value="lambda repressor-like DNA-binding domains"/>
    <property type="match status" value="1"/>
</dbReference>
<dbReference type="InterPro" id="IPR052345">
    <property type="entry name" value="Rad_response_metalloprotease"/>
</dbReference>
<comment type="similarity">
    <text evidence="1">Belongs to the short-chain fatty acyl-CoA assimilation regulator (ScfR) family.</text>
</comment>
<reference evidence="3" key="1">
    <citation type="journal article" date="2021" name="Proc. Natl. Acad. Sci. U.S.A.">
        <title>Global biogeography of chemosynthetic symbionts reveals both localized and globally distributed symbiont groups. .</title>
        <authorList>
            <person name="Osvatic J.T."/>
            <person name="Wilkins L.G.E."/>
            <person name="Leibrecht L."/>
            <person name="Leray M."/>
            <person name="Zauner S."/>
            <person name="Polzin J."/>
            <person name="Camacho Y."/>
            <person name="Gros O."/>
            <person name="van Gils J.A."/>
            <person name="Eisen J.A."/>
            <person name="Petersen J.M."/>
            <person name="Yuen B."/>
        </authorList>
    </citation>
    <scope>NUCLEOTIDE SEQUENCE</scope>
    <source>
        <strain evidence="3">MAGL173</strain>
    </source>
</reference>
<dbReference type="PANTHER" id="PTHR43236:SF2">
    <property type="entry name" value="BLL0069 PROTEIN"/>
    <property type="match status" value="1"/>
</dbReference>
<dbReference type="GO" id="GO:0003677">
    <property type="term" value="F:DNA binding"/>
    <property type="evidence" value="ECO:0007669"/>
    <property type="project" value="InterPro"/>
</dbReference>
<sequence length="385" mass="43110">MTRVAVSPELVQWARERAHLDEAVLAARFPKLPEWERGEVQPTFKQLEAFANATHVPFGYLFLPEPPEIPMPIPDFRTLWNREVSSVSPDLLDTIYSMQRRQAWLREDRLEGDAAPLAFVGSANLTDDAAAVGREMRRLTGLGDGWASTVRTWQEAVNALRLAIEDLGIIAVINGIVGNNTRRKLDVVEFRGFALCDEQAPLIFVNGADAKSAQMFTLAHELAHTWLGASGSGLSGFTGIFPEGGDVEVFCDRAAAEFLVPEVELRAQWPEVRREASPFELLARRFKVSPVVIGRRAMDLLLVERQAFFEFYEAYTQQERRQKQSGSDGGNFYNTQNTRVGKLFATRVIRAAKEGRIGFKQAYDLTGLKGGTFQEYAQRLGMELP</sequence>
<dbReference type="InterPro" id="IPR001387">
    <property type="entry name" value="Cro/C1-type_HTH"/>
</dbReference>
<dbReference type="EMBL" id="JAEPDI010000009">
    <property type="protein sequence ID" value="MCG7939612.1"/>
    <property type="molecule type" value="Genomic_DNA"/>
</dbReference>